<dbReference type="AlphaFoldDB" id="X6LRI0"/>
<evidence type="ECO:0000313" key="2">
    <source>
        <dbReference type="Proteomes" id="UP000023152"/>
    </source>
</evidence>
<dbReference type="EMBL" id="ASPP01029656">
    <property type="protein sequence ID" value="ETO04239.1"/>
    <property type="molecule type" value="Genomic_DNA"/>
</dbReference>
<keyword evidence="2" id="KW-1185">Reference proteome</keyword>
<comment type="caution">
    <text evidence="1">The sequence shown here is derived from an EMBL/GenBank/DDBJ whole genome shotgun (WGS) entry which is preliminary data.</text>
</comment>
<dbReference type="Proteomes" id="UP000023152">
    <property type="component" value="Unassembled WGS sequence"/>
</dbReference>
<accession>X6LRI0</accession>
<organism evidence="1 2">
    <name type="scientific">Reticulomyxa filosa</name>
    <dbReference type="NCBI Taxonomy" id="46433"/>
    <lineage>
        <taxon>Eukaryota</taxon>
        <taxon>Sar</taxon>
        <taxon>Rhizaria</taxon>
        <taxon>Retaria</taxon>
        <taxon>Foraminifera</taxon>
        <taxon>Monothalamids</taxon>
        <taxon>Reticulomyxidae</taxon>
        <taxon>Reticulomyxa</taxon>
    </lineage>
</organism>
<name>X6LRI0_RETFI</name>
<sequence length="151" mass="17378">MIILNGAPLTAFELKRIYDIIVQHDKPAGAIALFVLLSAIEITNKKNTTKKDSKIEILGKELVGLPSPAILFELQVLMDADALAFFAYTIKEFVSFKAKTNTSEWIWARIETNVRRLRPEIRWKAVEFMEKMDLQLQRSMGFNKKSLEKYL</sequence>
<proteinExistence type="predicted"/>
<reference evidence="1 2" key="1">
    <citation type="journal article" date="2013" name="Curr. Biol.">
        <title>The Genome of the Foraminiferan Reticulomyxa filosa.</title>
        <authorList>
            <person name="Glockner G."/>
            <person name="Hulsmann N."/>
            <person name="Schleicher M."/>
            <person name="Noegel A.A."/>
            <person name="Eichinger L."/>
            <person name="Gallinger C."/>
            <person name="Pawlowski J."/>
            <person name="Sierra R."/>
            <person name="Euteneuer U."/>
            <person name="Pillet L."/>
            <person name="Moustafa A."/>
            <person name="Platzer M."/>
            <person name="Groth M."/>
            <person name="Szafranski K."/>
            <person name="Schliwa M."/>
        </authorList>
    </citation>
    <scope>NUCLEOTIDE SEQUENCE [LARGE SCALE GENOMIC DNA]</scope>
</reference>
<gene>
    <name evidence="1" type="ORF">RFI_33161</name>
</gene>
<evidence type="ECO:0000313" key="1">
    <source>
        <dbReference type="EMBL" id="ETO04239.1"/>
    </source>
</evidence>
<protein>
    <submittedName>
        <fullName evidence="1">Uncharacterized protein</fullName>
    </submittedName>
</protein>